<protein>
    <submittedName>
        <fullName evidence="3">Arylsulfatase A</fullName>
    </submittedName>
</protein>
<keyword evidence="1" id="KW-0732">Signal</keyword>
<feature type="domain" description="Sulfatase N-terminal" evidence="2">
    <location>
        <begin position="27"/>
        <end position="313"/>
    </location>
</feature>
<dbReference type="SUPFAM" id="SSF53649">
    <property type="entry name" value="Alkaline phosphatase-like"/>
    <property type="match status" value="1"/>
</dbReference>
<evidence type="ECO:0000313" key="4">
    <source>
        <dbReference type="Proteomes" id="UP000190774"/>
    </source>
</evidence>
<dbReference type="InterPro" id="IPR017850">
    <property type="entry name" value="Alkaline_phosphatase_core_sf"/>
</dbReference>
<dbReference type="InterPro" id="IPR000917">
    <property type="entry name" value="Sulfatase_N"/>
</dbReference>
<dbReference type="CDD" id="cd16027">
    <property type="entry name" value="SGSH"/>
    <property type="match status" value="1"/>
</dbReference>
<keyword evidence="4" id="KW-1185">Reference proteome</keyword>
<reference evidence="4" key="1">
    <citation type="submission" date="2017-02" db="EMBL/GenBank/DDBJ databases">
        <authorList>
            <person name="Varghese N."/>
            <person name="Submissions S."/>
        </authorList>
    </citation>
    <scope>NUCLEOTIDE SEQUENCE [LARGE SCALE GENOMIC DNA]</scope>
    <source>
        <strain evidence="4">ATCC 700200</strain>
    </source>
</reference>
<dbReference type="InterPro" id="IPR052701">
    <property type="entry name" value="GAG_Ulvan_Degrading_Sulfatases"/>
</dbReference>
<dbReference type="RefSeq" id="WP_078812165.1">
    <property type="nucleotide sequence ID" value="NZ_FUYE01000002.1"/>
</dbReference>
<dbReference type="AlphaFoldDB" id="A0A1T4WUF1"/>
<dbReference type="EMBL" id="FUYE01000002">
    <property type="protein sequence ID" value="SKA80956.1"/>
    <property type="molecule type" value="Genomic_DNA"/>
</dbReference>
<dbReference type="OrthoDB" id="9762324at2"/>
<evidence type="ECO:0000259" key="2">
    <source>
        <dbReference type="Pfam" id="PF00884"/>
    </source>
</evidence>
<dbReference type="Gene3D" id="3.40.720.10">
    <property type="entry name" value="Alkaline Phosphatase, subunit A"/>
    <property type="match status" value="1"/>
</dbReference>
<dbReference type="Proteomes" id="UP000190774">
    <property type="component" value="Unassembled WGS sequence"/>
</dbReference>
<feature type="chain" id="PRO_5013001669" evidence="1">
    <location>
        <begin position="22"/>
        <end position="523"/>
    </location>
</feature>
<accession>A0A1T4WUF1</accession>
<gene>
    <name evidence="3" type="ORF">SAMN02745166_00700</name>
</gene>
<proteinExistence type="predicted"/>
<feature type="signal peptide" evidence="1">
    <location>
        <begin position="1"/>
        <end position="21"/>
    </location>
</feature>
<dbReference type="STRING" id="48467.SAMN02745166_00700"/>
<name>A0A1T4WUF1_9BACT</name>
<evidence type="ECO:0000313" key="3">
    <source>
        <dbReference type="EMBL" id="SKA80956.1"/>
    </source>
</evidence>
<dbReference type="Pfam" id="PF00884">
    <property type="entry name" value="Sulfatase"/>
    <property type="match status" value="1"/>
</dbReference>
<dbReference type="PANTHER" id="PTHR43751:SF1">
    <property type="entry name" value="SULFATASE ATSG-RELATED"/>
    <property type="match status" value="1"/>
</dbReference>
<evidence type="ECO:0000256" key="1">
    <source>
        <dbReference type="SAM" id="SignalP"/>
    </source>
</evidence>
<sequence>MKRLLFTLCSLLALTAPILSAAEASRPNVLFIIFDDWGWRDAGAYGSTWVKTPNFDRIAKEGILFKNAYTSNPKCSPCRASILTGRNTWQLEEASCHNGLFPAKFAVYPDLIEASGYSIGLTGKGWGPGDFKHSGRVNNPAGPSFDEHKIVPPAKGIGQNDYSKNFDAFLTQRDKGKPFCFWMGFQEPHRAYELDSGVRLGKKLEEVVVPPYFPDTSIVRGDLADYAVEVEYADAHIGRAIEALEKAGALDNTLIVVTSDHGMPFPYVKGQIHEDGFHLPLAMRWGQGIKAGRVVEDFINVRDFAPTFMELAGLKPHEQMTGKSLLGILKSDQSGFIENREVMLAGKERHDLGRPNDWGYPVRAIRTKDYLYVHNFNPERWPAGNPETDYGNCDPSPTKELLKALGGTYYDMSFGKRPADELYDLKSDPEGVINLANDLAHAPVMNELREKMMTMLKEEGDPRALGNGAIFDTYKYLASRKKGYETWLKAQDEAMTEAIKAKAVEVDTKHRARPNKAKPRPVP</sequence>
<dbReference type="PANTHER" id="PTHR43751">
    <property type="entry name" value="SULFATASE"/>
    <property type="match status" value="1"/>
</dbReference>
<organism evidence="3 4">
    <name type="scientific">Prosthecobacter debontii</name>
    <dbReference type="NCBI Taxonomy" id="48467"/>
    <lineage>
        <taxon>Bacteria</taxon>
        <taxon>Pseudomonadati</taxon>
        <taxon>Verrucomicrobiota</taxon>
        <taxon>Verrucomicrobiia</taxon>
        <taxon>Verrucomicrobiales</taxon>
        <taxon>Verrucomicrobiaceae</taxon>
        <taxon>Prosthecobacter</taxon>
    </lineage>
</organism>